<feature type="binding site" evidence="6">
    <location>
        <position position="304"/>
    </location>
    <ligand>
        <name>substrate</name>
    </ligand>
</feature>
<feature type="active site" description="Proton acceptor" evidence="6">
    <location>
        <position position="258"/>
    </location>
</feature>
<dbReference type="UniPathway" id="UPA00138"/>
<dbReference type="PANTHER" id="PTHR21139">
    <property type="entry name" value="TRIOSEPHOSPHATE ISOMERASE"/>
    <property type="match status" value="1"/>
</dbReference>
<dbReference type="UniPathway" id="UPA00109">
    <property type="reaction ID" value="UER00189"/>
</dbReference>
<evidence type="ECO:0000256" key="6">
    <source>
        <dbReference type="HAMAP-Rule" id="MF_00147"/>
    </source>
</evidence>
<dbReference type="Proteomes" id="UP000229703">
    <property type="component" value="Unassembled WGS sequence"/>
</dbReference>
<evidence type="ECO:0000256" key="2">
    <source>
        <dbReference type="ARBA" id="ARBA00022432"/>
    </source>
</evidence>
<dbReference type="CDD" id="cd00311">
    <property type="entry name" value="TIM"/>
    <property type="match status" value="1"/>
</dbReference>
<keyword evidence="2 6" id="KW-0312">Gluconeogenesis</keyword>
<dbReference type="InterPro" id="IPR035990">
    <property type="entry name" value="TIM_sf"/>
</dbReference>
<dbReference type="PROSITE" id="PS00171">
    <property type="entry name" value="TIM_1"/>
    <property type="match status" value="1"/>
</dbReference>
<proteinExistence type="inferred from homology"/>
<dbReference type="InterPro" id="IPR020861">
    <property type="entry name" value="Triosephosphate_isomerase_AS"/>
</dbReference>
<dbReference type="GO" id="GO:0004807">
    <property type="term" value="F:triose-phosphate isomerase activity"/>
    <property type="evidence" value="ECO:0007669"/>
    <property type="project" value="UniProtKB-UniRule"/>
</dbReference>
<dbReference type="GO" id="GO:0006096">
    <property type="term" value="P:glycolytic process"/>
    <property type="evidence" value="ECO:0007669"/>
    <property type="project" value="UniProtKB-UniRule"/>
</dbReference>
<keyword evidence="4 6" id="KW-0324">Glycolysis</keyword>
<comment type="caution">
    <text evidence="8">The sequence shown here is derived from an EMBL/GenBank/DDBJ whole genome shotgun (WGS) entry which is preliminary data.</text>
</comment>
<dbReference type="PANTHER" id="PTHR21139:SF42">
    <property type="entry name" value="TRIOSEPHOSPHATE ISOMERASE"/>
    <property type="match status" value="1"/>
</dbReference>
<dbReference type="GO" id="GO:0006094">
    <property type="term" value="P:gluconeogenesis"/>
    <property type="evidence" value="ECO:0007669"/>
    <property type="project" value="UniProtKB-UniRule"/>
</dbReference>
<dbReference type="EMBL" id="PFJK01000113">
    <property type="protein sequence ID" value="PIX77447.1"/>
    <property type="molecule type" value="Genomic_DNA"/>
</dbReference>
<dbReference type="Pfam" id="PF00121">
    <property type="entry name" value="TIM"/>
    <property type="match status" value="2"/>
</dbReference>
<dbReference type="InterPro" id="IPR013785">
    <property type="entry name" value="Aldolase_TIM"/>
</dbReference>
<evidence type="ECO:0000256" key="5">
    <source>
        <dbReference type="ARBA" id="ARBA00023235"/>
    </source>
</evidence>
<keyword evidence="5 6" id="KW-0413">Isomerase</keyword>
<dbReference type="HAMAP" id="MF_00147_B">
    <property type="entry name" value="TIM_B"/>
    <property type="match status" value="1"/>
</dbReference>
<comment type="function">
    <text evidence="6">Involved in the gluconeogenesis. Catalyzes stereospecifically the conversion of dihydroxyacetone phosphate (DHAP) to D-glyceraldehyde-3-phosphate (G3P).</text>
</comment>
<evidence type="ECO:0000256" key="3">
    <source>
        <dbReference type="ARBA" id="ARBA00022490"/>
    </source>
</evidence>
<dbReference type="InterPro" id="IPR022896">
    <property type="entry name" value="TrioseP_Isoase_bac/euk"/>
</dbReference>
<evidence type="ECO:0000313" key="9">
    <source>
        <dbReference type="Proteomes" id="UP000229703"/>
    </source>
</evidence>
<feature type="active site" description="Electrophile" evidence="6">
    <location>
        <position position="96"/>
    </location>
</feature>
<evidence type="ECO:0000256" key="4">
    <source>
        <dbReference type="ARBA" id="ARBA00023152"/>
    </source>
</evidence>
<comment type="pathway">
    <text evidence="6 7">Carbohydrate biosynthesis; gluconeogenesis.</text>
</comment>
<keyword evidence="3 6" id="KW-0963">Cytoplasm</keyword>
<protein>
    <recommendedName>
        <fullName evidence="6 7">Triosephosphate isomerase</fullName>
        <shortName evidence="6">TIM</shortName>
        <shortName evidence="6">TPI</shortName>
        <ecNumber evidence="6 7">5.3.1.1</ecNumber>
    </recommendedName>
    <alternativeName>
        <fullName evidence="6">Triose-phosphate isomerase</fullName>
    </alternativeName>
</protein>
<evidence type="ECO:0000256" key="7">
    <source>
        <dbReference type="RuleBase" id="RU363013"/>
    </source>
</evidence>
<dbReference type="InterPro" id="IPR000652">
    <property type="entry name" value="Triosephosphate_isomerase"/>
</dbReference>
<gene>
    <name evidence="6" type="primary">tpiA</name>
    <name evidence="8" type="ORF">COZ37_02640</name>
</gene>
<evidence type="ECO:0000313" key="8">
    <source>
        <dbReference type="EMBL" id="PIX77447.1"/>
    </source>
</evidence>
<dbReference type="Gene3D" id="3.20.20.70">
    <property type="entry name" value="Aldolase class I"/>
    <property type="match status" value="2"/>
</dbReference>
<dbReference type="GO" id="GO:0019563">
    <property type="term" value="P:glycerol catabolic process"/>
    <property type="evidence" value="ECO:0007669"/>
    <property type="project" value="TreeGrafter"/>
</dbReference>
<dbReference type="EC" id="5.3.1.1" evidence="6 7"/>
<dbReference type="AlphaFoldDB" id="A0A2M7M402"/>
<comment type="similarity">
    <text evidence="1 6 7">Belongs to the triosephosphate isomerase family.</text>
</comment>
<comment type="subcellular location">
    <subcellularLocation>
        <location evidence="6 7">Cytoplasm</location>
    </subcellularLocation>
</comment>
<feature type="binding site" evidence="6">
    <location>
        <begin position="10"/>
        <end position="12"/>
    </location>
    <ligand>
        <name>substrate</name>
    </ligand>
</feature>
<dbReference type="PROSITE" id="PS51440">
    <property type="entry name" value="TIM_2"/>
    <property type="match status" value="1"/>
</dbReference>
<comment type="subunit">
    <text evidence="6 7">Homodimer.</text>
</comment>
<feature type="binding site" evidence="6">
    <location>
        <position position="264"/>
    </location>
    <ligand>
        <name>substrate</name>
    </ligand>
</feature>
<comment type="catalytic activity">
    <reaction evidence="6 7">
        <text>D-glyceraldehyde 3-phosphate = dihydroxyacetone phosphate</text>
        <dbReference type="Rhea" id="RHEA:18585"/>
        <dbReference type="ChEBI" id="CHEBI:57642"/>
        <dbReference type="ChEBI" id="CHEBI:59776"/>
        <dbReference type="EC" id="5.3.1.1"/>
    </reaction>
</comment>
<accession>A0A2M7M402</accession>
<comment type="pathway">
    <text evidence="6 7">Carbohydrate degradation; glycolysis; D-glyceraldehyde 3-phosphate from glycerone phosphate: step 1/1.</text>
</comment>
<organism evidence="8 9">
    <name type="scientific">bacterium (Candidatus Ratteibacteria) CG_4_10_14_3_um_filter_41_18</name>
    <dbReference type="NCBI Taxonomy" id="2014287"/>
    <lineage>
        <taxon>Bacteria</taxon>
        <taxon>Candidatus Ratteibacteria</taxon>
    </lineage>
</organism>
<feature type="binding site" evidence="6">
    <location>
        <begin position="325"/>
        <end position="326"/>
    </location>
    <ligand>
        <name>substrate</name>
    </ligand>
</feature>
<dbReference type="GO" id="GO:0005829">
    <property type="term" value="C:cytosol"/>
    <property type="evidence" value="ECO:0007669"/>
    <property type="project" value="TreeGrafter"/>
</dbReference>
<name>A0A2M7M402_9BACT</name>
<dbReference type="SUPFAM" id="SSF51351">
    <property type="entry name" value="Triosephosphate isomerase (TIM)"/>
    <property type="match status" value="2"/>
</dbReference>
<sequence length="340" mass="37246">MMRKPIIAGNWKMNKLTADGISLAQELKDKLPTTDNREVVICPPFTLLSLIAQVLKGSNVILGAQNVFAADSGAYTGEISPLMLKDLGIRYCIIGHSERRQYFKENDVIVNQKVKEALKSEIKPIICIGESLEEREKNLTFSRLKEQIAGALSGLVPLELAKGLSQNNVNHLPEVILERDKEQRVLRSKATQTMSDAVAAQKRPGPLGSPIFKALRRCSSAMCHRHKAFVAPCTDIKSGTPNSQPYFETAPNIVIAYEPLWAIGTGKTATPEQAEEVHSFIRKEIASLYGKEIASSLRIQYGGSVKPENIASLMKKENIDGALVGGASLSADSFIKIVNY</sequence>
<evidence type="ECO:0000256" key="1">
    <source>
        <dbReference type="ARBA" id="ARBA00007422"/>
    </source>
</evidence>
<reference evidence="9" key="1">
    <citation type="submission" date="2017-09" db="EMBL/GenBank/DDBJ databases">
        <title>Depth-based differentiation of microbial function through sediment-hosted aquifers and enrichment of novel symbionts in the deep terrestrial subsurface.</title>
        <authorList>
            <person name="Probst A.J."/>
            <person name="Ladd B."/>
            <person name="Jarett J.K."/>
            <person name="Geller-Mcgrath D.E."/>
            <person name="Sieber C.M.K."/>
            <person name="Emerson J.B."/>
            <person name="Anantharaman K."/>
            <person name="Thomas B.C."/>
            <person name="Malmstrom R."/>
            <person name="Stieglmeier M."/>
            <person name="Klingl A."/>
            <person name="Woyke T."/>
            <person name="Ryan C.M."/>
            <person name="Banfield J.F."/>
        </authorList>
    </citation>
    <scope>NUCLEOTIDE SEQUENCE [LARGE SCALE GENOMIC DNA]</scope>
</reference>
<dbReference type="GO" id="GO:0046166">
    <property type="term" value="P:glyceraldehyde-3-phosphate biosynthetic process"/>
    <property type="evidence" value="ECO:0007669"/>
    <property type="project" value="TreeGrafter"/>
</dbReference>